<proteinExistence type="predicted"/>
<dbReference type="EMBL" id="JAKLMC020000011">
    <property type="protein sequence ID" value="KAK5953471.1"/>
    <property type="molecule type" value="Genomic_DNA"/>
</dbReference>
<organism evidence="2 3">
    <name type="scientific">Knufia fluminis</name>
    <dbReference type="NCBI Taxonomy" id="191047"/>
    <lineage>
        <taxon>Eukaryota</taxon>
        <taxon>Fungi</taxon>
        <taxon>Dikarya</taxon>
        <taxon>Ascomycota</taxon>
        <taxon>Pezizomycotina</taxon>
        <taxon>Eurotiomycetes</taxon>
        <taxon>Chaetothyriomycetidae</taxon>
        <taxon>Chaetothyriales</taxon>
        <taxon>Trichomeriaceae</taxon>
        <taxon>Knufia</taxon>
    </lineage>
</organism>
<sequence length="481" mass="53495">MSEEKTPLRPGPVAASVAHLPRTKKKATKSIYCVPPKTMNFTQPAAQANLVEDVEHLMVEFNKSLRKWKDYKAHVNTQVDSLKQALRAAHANPSDATTNRMGLAGAVKDFGVLISSICASPDERVRYAITTEVLKEEAVLDDSQNLIPSQILGNMEADQMRPEMCPLKVKEERDVKIAELEQVITQHQLKAIACIDVSLQALQDSVCYPPQGDQRDSEKAMHVEDSVQNAATSGRRLKEGALAEVVDQVRVIFERTRLLSTTLLYGSWNAACEILETCGDAAGLDKGLVQSNLELVKEELEHVLSATGDLHKLFNIDADALDVTVKTPNAGQHTLSPVPQAGTPVAKLIVNILEDANLDSRTIWQSDTFEVDADRFRKPDMTLSTIIRFCKNKVQGLLLATNAQYFDLFHVEVPSVRDQTSRVSITGRAPWKQWYATISKQPQRKEISITCWFHAVPKEEGGGPINHGQLFRKKQWMQGKK</sequence>
<name>A0AAN8F8U4_9EURO</name>
<evidence type="ECO:0000256" key="1">
    <source>
        <dbReference type="SAM" id="MobiDB-lite"/>
    </source>
</evidence>
<keyword evidence="3" id="KW-1185">Reference proteome</keyword>
<feature type="region of interest" description="Disordered" evidence="1">
    <location>
        <begin position="1"/>
        <end position="20"/>
    </location>
</feature>
<gene>
    <name evidence="2" type="ORF">OHC33_005415</name>
</gene>
<dbReference type="AlphaFoldDB" id="A0AAN8F8U4"/>
<protein>
    <submittedName>
        <fullName evidence="2">Uncharacterized protein</fullName>
    </submittedName>
</protein>
<evidence type="ECO:0000313" key="2">
    <source>
        <dbReference type="EMBL" id="KAK5953471.1"/>
    </source>
</evidence>
<accession>A0AAN8F8U4</accession>
<evidence type="ECO:0000313" key="3">
    <source>
        <dbReference type="Proteomes" id="UP001316803"/>
    </source>
</evidence>
<dbReference type="Proteomes" id="UP001316803">
    <property type="component" value="Unassembled WGS sequence"/>
</dbReference>
<reference evidence="2 3" key="1">
    <citation type="submission" date="2022-12" db="EMBL/GenBank/DDBJ databases">
        <title>Genomic features and morphological characterization of a novel Knufia sp. strain isolated from spacecraft assembly facility.</title>
        <authorList>
            <person name="Teixeira M."/>
            <person name="Chander A.M."/>
            <person name="Stajich J.E."/>
            <person name="Venkateswaran K."/>
        </authorList>
    </citation>
    <scope>NUCLEOTIDE SEQUENCE [LARGE SCALE GENOMIC DNA]</scope>
    <source>
        <strain evidence="2 3">FJI-L2-BK-P2</strain>
    </source>
</reference>
<comment type="caution">
    <text evidence="2">The sequence shown here is derived from an EMBL/GenBank/DDBJ whole genome shotgun (WGS) entry which is preliminary data.</text>
</comment>